<dbReference type="GO" id="GO:0061504">
    <property type="term" value="P:cyclic threonylcarbamoyladenosine biosynthetic process"/>
    <property type="evidence" value="ECO:0007669"/>
    <property type="project" value="TreeGrafter"/>
</dbReference>
<dbReference type="Gene3D" id="3.40.50.720">
    <property type="entry name" value="NAD(P)-binding Rossmann-like Domain"/>
    <property type="match status" value="1"/>
</dbReference>
<proteinExistence type="predicted"/>
<dbReference type="OrthoDB" id="9804286at2"/>
<dbReference type="Proteomes" id="UP000289166">
    <property type="component" value="Unassembled WGS sequence"/>
</dbReference>
<dbReference type="InterPro" id="IPR012729">
    <property type="entry name" value="ThiF_fam2"/>
</dbReference>
<dbReference type="NCBIfam" id="NF006395">
    <property type="entry name" value="PRK08644.1"/>
    <property type="match status" value="1"/>
</dbReference>
<dbReference type="NCBIfam" id="TIGR02354">
    <property type="entry name" value="thiF_fam2"/>
    <property type="match status" value="1"/>
</dbReference>
<organism evidence="2 3">
    <name type="scientific">Acetivibrio mesophilus</name>
    <dbReference type="NCBI Taxonomy" id="2487273"/>
    <lineage>
        <taxon>Bacteria</taxon>
        <taxon>Bacillati</taxon>
        <taxon>Bacillota</taxon>
        <taxon>Clostridia</taxon>
        <taxon>Eubacteriales</taxon>
        <taxon>Oscillospiraceae</taxon>
        <taxon>Acetivibrio</taxon>
    </lineage>
</organism>
<accession>A0A4V1K2G1</accession>
<gene>
    <name evidence="2" type="primary">thiF</name>
    <name evidence="2" type="ORF">EFD62_02760</name>
</gene>
<dbReference type="InterPro" id="IPR035985">
    <property type="entry name" value="Ubiquitin-activating_enz"/>
</dbReference>
<dbReference type="AlphaFoldDB" id="A0A4V1K2G1"/>
<dbReference type="GO" id="GO:0008641">
    <property type="term" value="F:ubiquitin-like modifier activating enzyme activity"/>
    <property type="evidence" value="ECO:0007669"/>
    <property type="project" value="InterPro"/>
</dbReference>
<dbReference type="InterPro" id="IPR045886">
    <property type="entry name" value="ThiF/MoeB/HesA"/>
</dbReference>
<dbReference type="GO" id="GO:0061503">
    <property type="term" value="F:tRNA threonylcarbamoyladenosine dehydratase"/>
    <property type="evidence" value="ECO:0007669"/>
    <property type="project" value="TreeGrafter"/>
</dbReference>
<evidence type="ECO:0000259" key="1">
    <source>
        <dbReference type="Pfam" id="PF00899"/>
    </source>
</evidence>
<dbReference type="EMBL" id="RLII01000002">
    <property type="protein sequence ID" value="RXE60169.1"/>
    <property type="molecule type" value="Genomic_DNA"/>
</dbReference>
<evidence type="ECO:0000313" key="2">
    <source>
        <dbReference type="EMBL" id="RXE60169.1"/>
    </source>
</evidence>
<name>A0A4V1K2G1_9FIRM</name>
<protein>
    <submittedName>
        <fullName evidence="2">Sulfur carrier protein ThiS adenylyltransferase ThiF</fullName>
    </submittedName>
</protein>
<feature type="domain" description="THIF-type NAD/FAD binding fold" evidence="1">
    <location>
        <begin position="10"/>
        <end position="150"/>
    </location>
</feature>
<reference evidence="3" key="1">
    <citation type="submission" date="2018-11" db="EMBL/GenBank/DDBJ databases">
        <title>Genome sequencing of a novel mesophilic and cellulolytic organism within the genus Hungateiclostridium.</title>
        <authorList>
            <person name="Rettenmaier R."/>
            <person name="Liebl W."/>
            <person name="Zverlov V."/>
        </authorList>
    </citation>
    <scope>NUCLEOTIDE SEQUENCE [LARGE SCALE GENOMIC DNA]</scope>
    <source>
        <strain evidence="3">N2K1</strain>
    </source>
</reference>
<dbReference type="SUPFAM" id="SSF69572">
    <property type="entry name" value="Activating enzymes of the ubiquitin-like proteins"/>
    <property type="match status" value="1"/>
</dbReference>
<dbReference type="GO" id="GO:0016779">
    <property type="term" value="F:nucleotidyltransferase activity"/>
    <property type="evidence" value="ECO:0007669"/>
    <property type="project" value="UniProtKB-KW"/>
</dbReference>
<keyword evidence="3" id="KW-1185">Reference proteome</keyword>
<comment type="caution">
    <text evidence="2">The sequence shown here is derived from an EMBL/GenBank/DDBJ whole genome shotgun (WGS) entry which is preliminary data.</text>
</comment>
<dbReference type="RefSeq" id="WP_069193906.1">
    <property type="nucleotide sequence ID" value="NZ_RLII01000002.1"/>
</dbReference>
<dbReference type="Pfam" id="PF00899">
    <property type="entry name" value="ThiF"/>
    <property type="match status" value="1"/>
</dbReference>
<keyword evidence="2" id="KW-0808">Transferase</keyword>
<dbReference type="PANTHER" id="PTHR43267">
    <property type="entry name" value="TRNA THREONYLCARBAMOYLADENOSINE DEHYDRATASE"/>
    <property type="match status" value="1"/>
</dbReference>
<dbReference type="PANTHER" id="PTHR43267:SF3">
    <property type="entry name" value="THIF PROTEIN"/>
    <property type="match status" value="1"/>
</dbReference>
<keyword evidence="2" id="KW-0548">Nucleotidyltransferase</keyword>
<evidence type="ECO:0000313" key="3">
    <source>
        <dbReference type="Proteomes" id="UP000289166"/>
    </source>
</evidence>
<dbReference type="CDD" id="cd01487">
    <property type="entry name" value="E1_ThiF_like"/>
    <property type="match status" value="1"/>
</dbReference>
<sequence>MNEFEKGLMSYLGKERLQRLSKVKVGIAGAGGLGSNCALHLVRSGFKYFKIVDFDLVESSNLNRQFFFMDQLGYPKVLALKENLSRINPDIRIEAIQQRVDKNNARMLFDDCDAVVEAFDKVECKIMMVESFSSSGKFFVCASGLAGWGNSDEIRIRQMNDKFYIIGDFVNEVTEGVPPISPRVNIAAAKQADLILSYFINDDRDSNFRRGDGVG</sequence>
<dbReference type="InterPro" id="IPR000594">
    <property type="entry name" value="ThiF_NAD_FAD-bd"/>
</dbReference>